<protein>
    <submittedName>
        <fullName evidence="3">Uncharacterized protein</fullName>
    </submittedName>
</protein>
<dbReference type="RefSeq" id="WP_058182848.1">
    <property type="nucleotide sequence ID" value="NZ_CP058257.1"/>
</dbReference>
<geneLocation type="plasmid" evidence="3">
    <name>p14057A</name>
</geneLocation>
<reference evidence="3" key="1">
    <citation type="journal article" date="2018" name="Virulence">
        <title>Coexistence of two novel resistance plasmids, blaKPC-2-carrying p14057A and tetA(A) -carrying p14057B, in Pseudomonas aeruginosa.</title>
        <authorList>
            <person name="Shi L."/>
            <person name="Liang Q."/>
            <person name="Feng J."/>
            <person name="Zhan Z."/>
            <person name="Zhao Y."/>
            <person name="Yang W."/>
            <person name="Yang H."/>
            <person name="Chen Y."/>
            <person name="Huang M."/>
            <person name="Tong Y."/>
            <person name="Li X."/>
            <person name="Yin Z."/>
            <person name="Wang J."/>
            <person name="Zhou D."/>
        </authorList>
    </citation>
    <scope>NUCLEOTIDE SEQUENCE</scope>
    <source>
        <plasmid evidence="3">p14057A</plasmid>
    </source>
</reference>
<evidence type="ECO:0000313" key="3">
    <source>
        <dbReference type="EMBL" id="ASD54044.1"/>
    </source>
</evidence>
<keyword evidence="2" id="KW-0812">Transmembrane</keyword>
<keyword evidence="3" id="KW-0614">Plasmid</keyword>
<accession>A0A218MAS4</accession>
<dbReference type="AlphaFoldDB" id="A0A218MAS4"/>
<feature type="transmembrane region" description="Helical" evidence="2">
    <location>
        <begin position="35"/>
        <end position="60"/>
    </location>
</feature>
<sequence>MQTLMNRMNKESKPLAAEAETPPRKHPFQKMLPELAVWCLLAFGVVGSLLLWMHIIWVHIIPRAVGAN</sequence>
<proteinExistence type="predicted"/>
<feature type="region of interest" description="Disordered" evidence="1">
    <location>
        <begin position="1"/>
        <end position="23"/>
    </location>
</feature>
<evidence type="ECO:0000256" key="1">
    <source>
        <dbReference type="SAM" id="MobiDB-lite"/>
    </source>
</evidence>
<dbReference type="EMBL" id="KY296095">
    <property type="protein sequence ID" value="ASD54044.1"/>
    <property type="molecule type" value="Genomic_DNA"/>
</dbReference>
<name>A0A218MAS4_PSEAI</name>
<evidence type="ECO:0000256" key="2">
    <source>
        <dbReference type="SAM" id="Phobius"/>
    </source>
</evidence>
<keyword evidence="2" id="KW-1133">Transmembrane helix</keyword>
<organism evidence="3">
    <name type="scientific">Pseudomonas aeruginosa</name>
    <dbReference type="NCBI Taxonomy" id="287"/>
    <lineage>
        <taxon>Bacteria</taxon>
        <taxon>Pseudomonadati</taxon>
        <taxon>Pseudomonadota</taxon>
        <taxon>Gammaproteobacteria</taxon>
        <taxon>Pseudomonadales</taxon>
        <taxon>Pseudomonadaceae</taxon>
        <taxon>Pseudomonas</taxon>
    </lineage>
</organism>
<keyword evidence="2" id="KW-0472">Membrane</keyword>